<gene>
    <name evidence="3" type="ORF">BD626DRAFT_482151</name>
</gene>
<dbReference type="AlphaFoldDB" id="A0A550CUW3"/>
<evidence type="ECO:0000313" key="3">
    <source>
        <dbReference type="EMBL" id="TRM68574.1"/>
    </source>
</evidence>
<keyword evidence="4" id="KW-1185">Reference proteome</keyword>
<comment type="caution">
    <text evidence="3">The sequence shown here is derived from an EMBL/GenBank/DDBJ whole genome shotgun (WGS) entry which is preliminary data.</text>
</comment>
<evidence type="ECO:0000256" key="2">
    <source>
        <dbReference type="SAM" id="SignalP"/>
    </source>
</evidence>
<dbReference type="Proteomes" id="UP000320762">
    <property type="component" value="Unassembled WGS sequence"/>
</dbReference>
<proteinExistence type="predicted"/>
<evidence type="ECO:0000256" key="1">
    <source>
        <dbReference type="SAM" id="MobiDB-lite"/>
    </source>
</evidence>
<feature type="region of interest" description="Disordered" evidence="1">
    <location>
        <begin position="86"/>
        <end position="110"/>
    </location>
</feature>
<feature type="chain" id="PRO_5022091026" evidence="2">
    <location>
        <begin position="22"/>
        <end position="110"/>
    </location>
</feature>
<accession>A0A550CUW3</accession>
<organism evidence="3 4">
    <name type="scientific">Schizophyllum amplum</name>
    <dbReference type="NCBI Taxonomy" id="97359"/>
    <lineage>
        <taxon>Eukaryota</taxon>
        <taxon>Fungi</taxon>
        <taxon>Dikarya</taxon>
        <taxon>Basidiomycota</taxon>
        <taxon>Agaricomycotina</taxon>
        <taxon>Agaricomycetes</taxon>
        <taxon>Agaricomycetidae</taxon>
        <taxon>Agaricales</taxon>
        <taxon>Schizophyllaceae</taxon>
        <taxon>Schizophyllum</taxon>
    </lineage>
</organism>
<dbReference type="EMBL" id="VDMD01000002">
    <property type="protein sequence ID" value="TRM68574.1"/>
    <property type="molecule type" value="Genomic_DNA"/>
</dbReference>
<sequence length="110" mass="12170">MLRPDTAAVLVFVLWTGVGAAAGLYPRGEQAISILQAPNIIVQNTVGDEYLLLHPRRPCILTPLGDEYMYRRPPSDAADVVSLFEMRSPSPSASPGRANNGLREVRRRRR</sequence>
<feature type="signal peptide" evidence="2">
    <location>
        <begin position="1"/>
        <end position="21"/>
    </location>
</feature>
<name>A0A550CUW3_9AGAR</name>
<keyword evidence="2" id="KW-0732">Signal</keyword>
<evidence type="ECO:0000313" key="4">
    <source>
        <dbReference type="Proteomes" id="UP000320762"/>
    </source>
</evidence>
<protein>
    <submittedName>
        <fullName evidence="3">Uncharacterized protein</fullName>
    </submittedName>
</protein>
<reference evidence="3 4" key="1">
    <citation type="journal article" date="2019" name="New Phytol.">
        <title>Comparative genomics reveals unique wood-decay strategies and fruiting body development in the Schizophyllaceae.</title>
        <authorList>
            <person name="Almasi E."/>
            <person name="Sahu N."/>
            <person name="Krizsan K."/>
            <person name="Balint B."/>
            <person name="Kovacs G.M."/>
            <person name="Kiss B."/>
            <person name="Cseklye J."/>
            <person name="Drula E."/>
            <person name="Henrissat B."/>
            <person name="Nagy I."/>
            <person name="Chovatia M."/>
            <person name="Adam C."/>
            <person name="LaButti K."/>
            <person name="Lipzen A."/>
            <person name="Riley R."/>
            <person name="Grigoriev I.V."/>
            <person name="Nagy L.G."/>
        </authorList>
    </citation>
    <scope>NUCLEOTIDE SEQUENCE [LARGE SCALE GENOMIC DNA]</scope>
    <source>
        <strain evidence="3 4">NL-1724</strain>
    </source>
</reference>